<organism evidence="1 2">
    <name type="scientific">Linum trigynum</name>
    <dbReference type="NCBI Taxonomy" id="586398"/>
    <lineage>
        <taxon>Eukaryota</taxon>
        <taxon>Viridiplantae</taxon>
        <taxon>Streptophyta</taxon>
        <taxon>Embryophyta</taxon>
        <taxon>Tracheophyta</taxon>
        <taxon>Spermatophyta</taxon>
        <taxon>Magnoliopsida</taxon>
        <taxon>eudicotyledons</taxon>
        <taxon>Gunneridae</taxon>
        <taxon>Pentapetalae</taxon>
        <taxon>rosids</taxon>
        <taxon>fabids</taxon>
        <taxon>Malpighiales</taxon>
        <taxon>Linaceae</taxon>
        <taxon>Linum</taxon>
    </lineage>
</organism>
<reference evidence="1 2" key="1">
    <citation type="submission" date="2024-04" db="EMBL/GenBank/DDBJ databases">
        <authorList>
            <person name="Fracassetti M."/>
        </authorList>
    </citation>
    <scope>NUCLEOTIDE SEQUENCE [LARGE SCALE GENOMIC DNA]</scope>
</reference>
<dbReference type="Proteomes" id="UP001497516">
    <property type="component" value="Chromosome 6"/>
</dbReference>
<dbReference type="AlphaFoldDB" id="A0AAV2F1S0"/>
<keyword evidence="2" id="KW-1185">Reference proteome</keyword>
<dbReference type="EMBL" id="OZ034819">
    <property type="protein sequence ID" value="CAL1391823.1"/>
    <property type="molecule type" value="Genomic_DNA"/>
</dbReference>
<name>A0AAV2F1S0_9ROSI</name>
<gene>
    <name evidence="1" type="ORF">LTRI10_LOCUS32513</name>
</gene>
<accession>A0AAV2F1S0</accession>
<protein>
    <submittedName>
        <fullName evidence="1">Uncharacterized protein</fullName>
    </submittedName>
</protein>
<evidence type="ECO:0000313" key="2">
    <source>
        <dbReference type="Proteomes" id="UP001497516"/>
    </source>
</evidence>
<evidence type="ECO:0000313" key="1">
    <source>
        <dbReference type="EMBL" id="CAL1391823.1"/>
    </source>
</evidence>
<sequence length="74" mass="8209">MQLLSHATSHVSTSFSRISLLPLSLIFQSVYWERSESQLGGGGKVEYCHLILCFQKGESLTTKAEEQRGCCTAE</sequence>
<proteinExistence type="predicted"/>